<dbReference type="RefSeq" id="WP_124540397.1">
    <property type="nucleotide sequence ID" value="NZ_QUSW01000002.1"/>
</dbReference>
<protein>
    <recommendedName>
        <fullName evidence="3">Chemotaxis protein CheZ</fullName>
    </recommendedName>
</protein>
<evidence type="ECO:0000313" key="1">
    <source>
        <dbReference type="EMBL" id="RQP25270.1"/>
    </source>
</evidence>
<reference evidence="1 2" key="1">
    <citation type="submission" date="2018-08" db="EMBL/GenBank/DDBJ databases">
        <authorList>
            <person name="Khan S.A."/>
            <person name="Jeon C.O."/>
            <person name="Chun B.H."/>
            <person name="Jeong S.E."/>
        </authorList>
    </citation>
    <scope>NUCLEOTIDE SEQUENCE [LARGE SCALE GENOMIC DNA]</scope>
    <source>
        <strain evidence="1 2">S-16</strain>
    </source>
</reference>
<accession>A0A3N7HSL0</accession>
<dbReference type="SUPFAM" id="SSF75708">
    <property type="entry name" value="Chemotaxis phosphatase CheZ"/>
    <property type="match status" value="1"/>
</dbReference>
<reference evidence="1 2" key="2">
    <citation type="submission" date="2018-12" db="EMBL/GenBank/DDBJ databases">
        <title>Rhizobacter gummiphilus sp. nov., a rubber-degrading bacterium isolated from the soil of a botanical garden in Japan.</title>
        <authorList>
            <person name="Shunsuke S.S."/>
        </authorList>
    </citation>
    <scope>NUCLEOTIDE SEQUENCE [LARGE SCALE GENOMIC DNA]</scope>
    <source>
        <strain evidence="1 2">S-16</strain>
    </source>
</reference>
<keyword evidence="2" id="KW-1185">Reference proteome</keyword>
<sequence>MNEATEQNEGTALPLLAAADLQDHLMTATNDLDRLQTLLSDACDVLAQSFYGASEQLQALMAAQQASGGHAEAYPELMQKLGGAVTALQFQDMASQLITHTNKRLRSCADQIARVAMGEDEEGAAVVEEAPLRPNPVTQDEMDAGSIELF</sequence>
<organism evidence="1 2">
    <name type="scientific">Piscinibacter terrae</name>
    <dbReference type="NCBI Taxonomy" id="2496871"/>
    <lineage>
        <taxon>Bacteria</taxon>
        <taxon>Pseudomonadati</taxon>
        <taxon>Pseudomonadota</taxon>
        <taxon>Betaproteobacteria</taxon>
        <taxon>Burkholderiales</taxon>
        <taxon>Sphaerotilaceae</taxon>
        <taxon>Piscinibacter</taxon>
    </lineage>
</organism>
<proteinExistence type="predicted"/>
<dbReference type="EMBL" id="QUSW01000002">
    <property type="protein sequence ID" value="RQP25270.1"/>
    <property type="molecule type" value="Genomic_DNA"/>
</dbReference>
<name>A0A3N7HSL0_9BURK</name>
<dbReference type="Proteomes" id="UP000267464">
    <property type="component" value="Unassembled WGS sequence"/>
</dbReference>
<dbReference type="OrthoDB" id="8559696at2"/>
<evidence type="ECO:0008006" key="3">
    <source>
        <dbReference type="Google" id="ProtNLM"/>
    </source>
</evidence>
<evidence type="ECO:0000313" key="2">
    <source>
        <dbReference type="Proteomes" id="UP000267464"/>
    </source>
</evidence>
<comment type="caution">
    <text evidence="1">The sequence shown here is derived from an EMBL/GenBank/DDBJ whole genome shotgun (WGS) entry which is preliminary data.</text>
</comment>
<gene>
    <name evidence="1" type="ORF">DZC73_10590</name>
</gene>
<dbReference type="AlphaFoldDB" id="A0A3N7HSL0"/>